<feature type="region of interest" description="Disordered" evidence="6">
    <location>
        <begin position="133"/>
        <end position="177"/>
    </location>
</feature>
<comment type="caution">
    <text evidence="8">The sequence shown here is derived from an EMBL/GenBank/DDBJ whole genome shotgun (WGS) entry which is preliminary data.</text>
</comment>
<gene>
    <name evidence="8" type="ORF">OFUS_LOCUS23523</name>
</gene>
<dbReference type="PANTHER" id="PTHR11849:SF304">
    <property type="entry name" value="DNA-BINDING PROTEIN D-ETS-3"/>
    <property type="match status" value="1"/>
</dbReference>
<dbReference type="Gene3D" id="1.10.10.10">
    <property type="entry name" value="Winged helix-like DNA-binding domain superfamily/Winged helix DNA-binding domain"/>
    <property type="match status" value="1"/>
</dbReference>
<dbReference type="PRINTS" id="PR00454">
    <property type="entry name" value="ETSDOMAIN"/>
</dbReference>
<comment type="similarity">
    <text evidence="2 5">Belongs to the ETS family.</text>
</comment>
<feature type="compositionally biased region" description="Polar residues" evidence="6">
    <location>
        <begin position="146"/>
        <end position="157"/>
    </location>
</feature>
<evidence type="ECO:0000256" key="6">
    <source>
        <dbReference type="SAM" id="MobiDB-lite"/>
    </source>
</evidence>
<name>A0A8S4Q1J3_OWEFU</name>
<dbReference type="SUPFAM" id="SSF46785">
    <property type="entry name" value="Winged helix' DNA-binding domain"/>
    <property type="match status" value="1"/>
</dbReference>
<feature type="compositionally biased region" description="Low complexity" evidence="6">
    <location>
        <begin position="158"/>
        <end position="177"/>
    </location>
</feature>
<dbReference type="InterPro" id="IPR036390">
    <property type="entry name" value="WH_DNA-bd_sf"/>
</dbReference>
<proteinExistence type="inferred from homology"/>
<evidence type="ECO:0000256" key="2">
    <source>
        <dbReference type="ARBA" id="ARBA00005562"/>
    </source>
</evidence>
<feature type="compositionally biased region" description="Polar residues" evidence="6">
    <location>
        <begin position="214"/>
        <end position="229"/>
    </location>
</feature>
<evidence type="ECO:0000256" key="3">
    <source>
        <dbReference type="ARBA" id="ARBA00023125"/>
    </source>
</evidence>
<evidence type="ECO:0000256" key="1">
    <source>
        <dbReference type="ARBA" id="ARBA00004123"/>
    </source>
</evidence>
<feature type="region of interest" description="Disordered" evidence="6">
    <location>
        <begin position="209"/>
        <end position="232"/>
    </location>
</feature>
<dbReference type="InterPro" id="IPR046328">
    <property type="entry name" value="ETS_fam"/>
</dbReference>
<dbReference type="PROSITE" id="PS00345">
    <property type="entry name" value="ETS_DOMAIN_1"/>
    <property type="match status" value="1"/>
</dbReference>
<dbReference type="InterPro" id="IPR036388">
    <property type="entry name" value="WH-like_DNA-bd_sf"/>
</dbReference>
<evidence type="ECO:0000259" key="7">
    <source>
        <dbReference type="PROSITE" id="PS50061"/>
    </source>
</evidence>
<reference evidence="8" key="1">
    <citation type="submission" date="2022-03" db="EMBL/GenBank/DDBJ databases">
        <authorList>
            <person name="Martin C."/>
        </authorList>
    </citation>
    <scope>NUCLEOTIDE SEQUENCE</scope>
</reference>
<accession>A0A8S4Q1J3</accession>
<dbReference type="Proteomes" id="UP000749559">
    <property type="component" value="Unassembled WGS sequence"/>
</dbReference>
<dbReference type="OrthoDB" id="10067219at2759"/>
<dbReference type="GO" id="GO:0043565">
    <property type="term" value="F:sequence-specific DNA binding"/>
    <property type="evidence" value="ECO:0007669"/>
    <property type="project" value="InterPro"/>
</dbReference>
<keyword evidence="9" id="KW-1185">Reference proteome</keyword>
<dbReference type="PROSITE" id="PS50061">
    <property type="entry name" value="ETS_DOMAIN_3"/>
    <property type="match status" value="1"/>
</dbReference>
<evidence type="ECO:0000313" key="8">
    <source>
        <dbReference type="EMBL" id="CAH1799515.1"/>
    </source>
</evidence>
<dbReference type="SMART" id="SM00413">
    <property type="entry name" value="ETS"/>
    <property type="match status" value="1"/>
</dbReference>
<dbReference type="PROSITE" id="PS00346">
    <property type="entry name" value="ETS_DOMAIN_2"/>
    <property type="match status" value="1"/>
</dbReference>
<keyword evidence="4 5" id="KW-0539">Nucleus</keyword>
<dbReference type="Pfam" id="PF00178">
    <property type="entry name" value="Ets"/>
    <property type="match status" value="1"/>
</dbReference>
<dbReference type="AlphaFoldDB" id="A0A8S4Q1J3"/>
<dbReference type="GO" id="GO:0000981">
    <property type="term" value="F:DNA-binding transcription factor activity, RNA polymerase II-specific"/>
    <property type="evidence" value="ECO:0007669"/>
    <property type="project" value="TreeGrafter"/>
</dbReference>
<dbReference type="InterPro" id="IPR000418">
    <property type="entry name" value="Ets_dom"/>
</dbReference>
<keyword evidence="3 5" id="KW-0238">DNA-binding</keyword>
<organism evidence="8 9">
    <name type="scientific">Owenia fusiformis</name>
    <name type="common">Polychaete worm</name>
    <dbReference type="NCBI Taxonomy" id="6347"/>
    <lineage>
        <taxon>Eukaryota</taxon>
        <taxon>Metazoa</taxon>
        <taxon>Spiralia</taxon>
        <taxon>Lophotrochozoa</taxon>
        <taxon>Annelida</taxon>
        <taxon>Polychaeta</taxon>
        <taxon>Sedentaria</taxon>
        <taxon>Canalipalpata</taxon>
        <taxon>Sabellida</taxon>
        <taxon>Oweniida</taxon>
        <taxon>Oweniidae</taxon>
        <taxon>Owenia</taxon>
    </lineage>
</organism>
<dbReference type="PANTHER" id="PTHR11849">
    <property type="entry name" value="ETS"/>
    <property type="match status" value="1"/>
</dbReference>
<feature type="domain" description="ETS" evidence="7">
    <location>
        <begin position="301"/>
        <end position="381"/>
    </location>
</feature>
<evidence type="ECO:0000256" key="5">
    <source>
        <dbReference type="RuleBase" id="RU004019"/>
    </source>
</evidence>
<dbReference type="EMBL" id="CAIIXF020000011">
    <property type="protein sequence ID" value="CAH1799515.1"/>
    <property type="molecule type" value="Genomic_DNA"/>
</dbReference>
<protein>
    <recommendedName>
        <fullName evidence="7">ETS domain-containing protein</fullName>
    </recommendedName>
</protein>
<comment type="subcellular location">
    <subcellularLocation>
        <location evidence="1 5">Nucleus</location>
    </subcellularLocation>
</comment>
<dbReference type="GO" id="GO:0005634">
    <property type="term" value="C:nucleus"/>
    <property type="evidence" value="ECO:0007669"/>
    <property type="project" value="UniProtKB-SubCell"/>
</dbReference>
<dbReference type="FunFam" id="1.10.10.10:FF:000039">
    <property type="entry name" value="Friend leukemia integration 1 transcription factor"/>
    <property type="match status" value="1"/>
</dbReference>
<sequence length="430" mass="48732">MDLRNGAIKRREKLVIIDGNDKITWKREQNQHSSDMSVLNDLNYSTYKSMENTGSISRHTVDASSASIFQNEHITSYQNLLQQRDSADTVGLLNSLKDDLNLTDIHLDDLEDLDDPLTQSVLSMVNAEVTEQMLSSPGSVEDMFSPPQSVESLGSAASDQSLGESFSSSSEGGYNSSVSGSYSDIASLVSSTNDTDHLYQESGSYSGQLDAFNGQFNQGQINSNSNENNMLPPPPSYQEHITQYNQRHSMTSSSQMRCDQWSGGDTWGPIDETKVPLDDEGNNNKYVKEILKTISRTGGQIQLWQFLLELLGTGNNEDCIIWENQNGEFRIVDPDEIARKWGLRKRKPNMNYDKLSRALRYYYDKMILTKVHGKRYTYRFNFRVILEGKRHTWEVPYNFNIKAHTLSHLGGKPCDWAKYSNVLHKCRVIV</sequence>
<dbReference type="GO" id="GO:0030154">
    <property type="term" value="P:cell differentiation"/>
    <property type="evidence" value="ECO:0007669"/>
    <property type="project" value="TreeGrafter"/>
</dbReference>
<evidence type="ECO:0000256" key="4">
    <source>
        <dbReference type="ARBA" id="ARBA00023242"/>
    </source>
</evidence>
<evidence type="ECO:0000313" key="9">
    <source>
        <dbReference type="Proteomes" id="UP000749559"/>
    </source>
</evidence>